<comment type="function">
    <text evidence="7">Catalyzes the transfer of the enolpyruvyl moiety of phosphoenolpyruvate (PEP) to the 5-hydroxyl of shikimate-3-phosphate (S3P) to produce enolpyruvyl shikimate-3-phosphate and inorganic phosphate.</text>
</comment>
<dbReference type="Pfam" id="PF00275">
    <property type="entry name" value="EPSP_synthase"/>
    <property type="match status" value="1"/>
</dbReference>
<feature type="binding site" evidence="7">
    <location>
        <position position="299"/>
    </location>
    <ligand>
        <name>3-phosphoshikimate</name>
        <dbReference type="ChEBI" id="CHEBI:145989"/>
    </ligand>
</feature>
<comment type="caution">
    <text evidence="7">Lacks conserved residue(s) required for the propagation of feature annotation.</text>
</comment>
<feature type="binding site" evidence="7">
    <location>
        <position position="159"/>
    </location>
    <ligand>
        <name>3-phosphoshikimate</name>
        <dbReference type="ChEBI" id="CHEBI:145989"/>
    </ligand>
</feature>
<dbReference type="InterPro" id="IPR006264">
    <property type="entry name" value="EPSP_synthase"/>
</dbReference>
<gene>
    <name evidence="7 9" type="primary">aroA</name>
    <name evidence="9" type="ORF">GCM10009681_54620</name>
</gene>
<feature type="binding site" evidence="7">
    <location>
        <position position="158"/>
    </location>
    <ligand>
        <name>3-phosphoshikimate</name>
        <dbReference type="ChEBI" id="CHEBI:145989"/>
    </ligand>
</feature>
<dbReference type="RefSeq" id="WP_344088250.1">
    <property type="nucleotide sequence ID" value="NZ_BAAALS010000047.1"/>
</dbReference>
<keyword evidence="4 7" id="KW-0808">Transferase</keyword>
<protein>
    <recommendedName>
        <fullName evidence="7">3-phosphoshikimate 1-carboxyvinyltransferase</fullName>
        <ecNumber evidence="7">2.5.1.19</ecNumber>
    </recommendedName>
    <alternativeName>
        <fullName evidence="7">5-enolpyruvylshikimate-3-phosphate synthase</fullName>
        <shortName evidence="7">EPSP synthase</shortName>
        <shortName evidence="7">EPSPS</shortName>
    </alternativeName>
</protein>
<feature type="active site" description="Proton acceptor" evidence="7">
    <location>
        <position position="299"/>
    </location>
</feature>
<comment type="subunit">
    <text evidence="7">Monomer.</text>
</comment>
<dbReference type="InterPro" id="IPR001986">
    <property type="entry name" value="Enolpyruvate_Tfrase_dom"/>
</dbReference>
<sequence>MSATVVRVPGSKSIMARALFLAAAADGVTTLRHPLRSDDTEAFADGLRALGIDVDLASDDAWVVTGHPDGPPLPAARAYTRDAGTASRFLPALAAVGHGEYAFDASAQMRRRPMDPLIGALRALGVEIREDGEPGRLPFTVVGRGLKGGTLTLDASISSQFLTALLLAGPLAADGLAITVTGMVSVPYVEMTLAMMRQFGVTVERDGDTFRVPAAPYGPRDYDVEPDASSASYVLAAAAVTGRTVTVPGLGTGSLQGDVRFADVLRRMGCDVHQDATSTTVTGPASLTGVTVNMRDISDTMPTLAAIAPFATGPVRIEDVYNTRVKECDRLAACEENLRRLGVTVATGRDWIEIQPGTPTGAEIACFADHRIAMSFSITGLRTPGITLDDPQCVKKTFPTFHTMLADLRAQWGMA</sequence>
<name>A0ABN2L5W1_9ACTN</name>
<dbReference type="Proteomes" id="UP001500655">
    <property type="component" value="Unassembled WGS sequence"/>
</dbReference>
<evidence type="ECO:0000256" key="1">
    <source>
        <dbReference type="ARBA" id="ARBA00004811"/>
    </source>
</evidence>
<comment type="subcellular location">
    <subcellularLocation>
        <location evidence="7">Cytoplasm</location>
    </subcellularLocation>
</comment>
<evidence type="ECO:0000256" key="5">
    <source>
        <dbReference type="ARBA" id="ARBA00023141"/>
    </source>
</evidence>
<dbReference type="InterPro" id="IPR036968">
    <property type="entry name" value="Enolpyruvate_Tfrase_sf"/>
</dbReference>
<feature type="domain" description="Enolpyruvate transferase" evidence="8">
    <location>
        <begin position="5"/>
        <end position="404"/>
    </location>
</feature>
<dbReference type="CDD" id="cd01556">
    <property type="entry name" value="EPSP_synthase"/>
    <property type="match status" value="1"/>
</dbReference>
<organism evidence="9 10">
    <name type="scientific">Luedemannella helvata</name>
    <dbReference type="NCBI Taxonomy" id="349315"/>
    <lineage>
        <taxon>Bacteria</taxon>
        <taxon>Bacillati</taxon>
        <taxon>Actinomycetota</taxon>
        <taxon>Actinomycetes</taxon>
        <taxon>Micromonosporales</taxon>
        <taxon>Micromonosporaceae</taxon>
        <taxon>Luedemannella</taxon>
    </lineage>
</organism>
<feature type="binding site" evidence="7">
    <location>
        <position position="84"/>
    </location>
    <ligand>
        <name>phosphoenolpyruvate</name>
        <dbReference type="ChEBI" id="CHEBI:58702"/>
    </ligand>
</feature>
<feature type="binding site" evidence="7">
    <location>
        <position position="160"/>
    </location>
    <ligand>
        <name>3-phosphoshikimate</name>
        <dbReference type="ChEBI" id="CHEBI:145989"/>
    </ligand>
</feature>
<evidence type="ECO:0000313" key="10">
    <source>
        <dbReference type="Proteomes" id="UP001500655"/>
    </source>
</evidence>
<dbReference type="PIRSF" id="PIRSF000505">
    <property type="entry name" value="EPSPS"/>
    <property type="match status" value="1"/>
</dbReference>
<dbReference type="PROSITE" id="PS00885">
    <property type="entry name" value="EPSP_SYNTHASE_2"/>
    <property type="match status" value="1"/>
</dbReference>
<dbReference type="EMBL" id="BAAALS010000047">
    <property type="protein sequence ID" value="GAA1776350.1"/>
    <property type="molecule type" value="Genomic_DNA"/>
</dbReference>
<dbReference type="EC" id="2.5.1.19" evidence="7"/>
<feature type="binding site" evidence="7">
    <location>
        <position position="112"/>
    </location>
    <ligand>
        <name>phosphoenolpyruvate</name>
        <dbReference type="ChEBI" id="CHEBI:58702"/>
    </ligand>
</feature>
<feature type="binding site" evidence="7">
    <location>
        <position position="322"/>
    </location>
    <ligand>
        <name>3-phosphoshikimate</name>
        <dbReference type="ChEBI" id="CHEBI:145989"/>
    </ligand>
</feature>
<feature type="binding site" evidence="7">
    <location>
        <position position="12"/>
    </location>
    <ligand>
        <name>3-phosphoshikimate</name>
        <dbReference type="ChEBI" id="CHEBI:145989"/>
    </ligand>
</feature>
<dbReference type="InterPro" id="IPR013792">
    <property type="entry name" value="RNA3'P_cycl/enolpyr_Trfase_a/b"/>
</dbReference>
<keyword evidence="7" id="KW-0963">Cytoplasm</keyword>
<feature type="binding site" evidence="7">
    <location>
        <position position="371"/>
    </location>
    <ligand>
        <name>phosphoenolpyruvate</name>
        <dbReference type="ChEBI" id="CHEBI:58702"/>
    </ligand>
</feature>
<keyword evidence="3 7" id="KW-0028">Amino-acid biosynthesis</keyword>
<comment type="pathway">
    <text evidence="1 7">Metabolic intermediate biosynthesis; chorismate biosynthesis; chorismate from D-erythrose 4-phosphate and phosphoenolpyruvate: step 6/7.</text>
</comment>
<dbReference type="PANTHER" id="PTHR21090">
    <property type="entry name" value="AROM/DEHYDROQUINATE SYNTHASE"/>
    <property type="match status" value="1"/>
</dbReference>
<keyword evidence="5 7" id="KW-0057">Aromatic amino acid biosynthesis</keyword>
<evidence type="ECO:0000259" key="8">
    <source>
        <dbReference type="Pfam" id="PF00275"/>
    </source>
</evidence>
<accession>A0ABN2L5W1</accession>
<evidence type="ECO:0000256" key="6">
    <source>
        <dbReference type="ARBA" id="ARBA00044633"/>
    </source>
</evidence>
<evidence type="ECO:0000256" key="7">
    <source>
        <dbReference type="HAMAP-Rule" id="MF_00210"/>
    </source>
</evidence>
<feature type="binding site" evidence="7">
    <location>
        <position position="17"/>
    </location>
    <ligand>
        <name>3-phosphoshikimate</name>
        <dbReference type="ChEBI" id="CHEBI:145989"/>
    </ligand>
</feature>
<feature type="binding site" evidence="7">
    <location>
        <position position="396"/>
    </location>
    <ligand>
        <name>phosphoenolpyruvate</name>
        <dbReference type="ChEBI" id="CHEBI:58702"/>
    </ligand>
</feature>
<evidence type="ECO:0000256" key="2">
    <source>
        <dbReference type="ARBA" id="ARBA00009948"/>
    </source>
</evidence>
<evidence type="ECO:0000256" key="3">
    <source>
        <dbReference type="ARBA" id="ARBA00022605"/>
    </source>
</evidence>
<comment type="catalytic activity">
    <reaction evidence="6">
        <text>3-phosphoshikimate + phosphoenolpyruvate = 5-O-(1-carboxyvinyl)-3-phosphoshikimate + phosphate</text>
        <dbReference type="Rhea" id="RHEA:21256"/>
        <dbReference type="ChEBI" id="CHEBI:43474"/>
        <dbReference type="ChEBI" id="CHEBI:57701"/>
        <dbReference type="ChEBI" id="CHEBI:58702"/>
        <dbReference type="ChEBI" id="CHEBI:145989"/>
        <dbReference type="EC" id="2.5.1.19"/>
    </reaction>
    <physiologicalReaction direction="left-to-right" evidence="6">
        <dbReference type="Rhea" id="RHEA:21257"/>
    </physiologicalReaction>
</comment>
<proteinExistence type="inferred from homology"/>
<evidence type="ECO:0000313" key="9">
    <source>
        <dbReference type="EMBL" id="GAA1776350.1"/>
    </source>
</evidence>
<evidence type="ECO:0000256" key="4">
    <source>
        <dbReference type="ARBA" id="ARBA00022679"/>
    </source>
</evidence>
<dbReference type="Gene3D" id="3.65.10.10">
    <property type="entry name" value="Enolpyruvate transferase domain"/>
    <property type="match status" value="2"/>
</dbReference>
<feature type="binding site" evidence="7">
    <location>
        <position position="13"/>
    </location>
    <ligand>
        <name>3-phosphoshikimate</name>
        <dbReference type="ChEBI" id="CHEBI:145989"/>
    </ligand>
</feature>
<feature type="binding site" evidence="7">
    <location>
        <position position="160"/>
    </location>
    <ligand>
        <name>phosphoenolpyruvate</name>
        <dbReference type="ChEBI" id="CHEBI:58702"/>
    </ligand>
</feature>
<comment type="similarity">
    <text evidence="2 7">Belongs to the EPSP synthase family.</text>
</comment>
<dbReference type="SUPFAM" id="SSF55205">
    <property type="entry name" value="EPT/RTPC-like"/>
    <property type="match status" value="1"/>
</dbReference>
<feature type="binding site" evidence="7">
    <location>
        <position position="12"/>
    </location>
    <ligand>
        <name>phosphoenolpyruvate</name>
        <dbReference type="ChEBI" id="CHEBI:58702"/>
    </ligand>
</feature>
<dbReference type="InterPro" id="IPR023193">
    <property type="entry name" value="EPSP_synthase_CS"/>
</dbReference>
<dbReference type="NCBIfam" id="TIGR01356">
    <property type="entry name" value="aroA"/>
    <property type="match status" value="1"/>
</dbReference>
<reference evidence="9 10" key="1">
    <citation type="journal article" date="2019" name="Int. J. Syst. Evol. Microbiol.">
        <title>The Global Catalogue of Microorganisms (GCM) 10K type strain sequencing project: providing services to taxonomists for standard genome sequencing and annotation.</title>
        <authorList>
            <consortium name="The Broad Institute Genomics Platform"/>
            <consortium name="The Broad Institute Genome Sequencing Center for Infectious Disease"/>
            <person name="Wu L."/>
            <person name="Ma J."/>
        </authorList>
    </citation>
    <scope>NUCLEOTIDE SEQUENCE [LARGE SCALE GENOMIC DNA]</scope>
    <source>
        <strain evidence="9 10">JCM 13249</strain>
    </source>
</reference>
<dbReference type="HAMAP" id="MF_00210">
    <property type="entry name" value="EPSP_synth"/>
    <property type="match status" value="1"/>
</dbReference>
<feature type="binding site" evidence="7">
    <location>
        <position position="326"/>
    </location>
    <ligand>
        <name>3-phosphoshikimate</name>
        <dbReference type="ChEBI" id="CHEBI:145989"/>
    </ligand>
</feature>
<feature type="binding site" evidence="7">
    <location>
        <position position="330"/>
    </location>
    <ligand>
        <name>phosphoenolpyruvate</name>
        <dbReference type="ChEBI" id="CHEBI:58702"/>
    </ligand>
</feature>
<comment type="caution">
    <text evidence="9">The sequence shown here is derived from an EMBL/GenBank/DDBJ whole genome shotgun (WGS) entry which is preliminary data.</text>
</comment>
<dbReference type="PANTHER" id="PTHR21090:SF5">
    <property type="entry name" value="PENTAFUNCTIONAL AROM POLYPEPTIDE"/>
    <property type="match status" value="1"/>
</dbReference>
<keyword evidence="10" id="KW-1185">Reference proteome</keyword>